<dbReference type="KEGG" id="ccot:CCAX7_008150"/>
<sequence length="51" mass="5403">MDWRHYTAAALFLIALCALLWRNTIGAPTGIPADVKAPAGANAMTHDPNSP</sequence>
<reference evidence="1 2" key="1">
    <citation type="journal article" date="2019" name="Int. J. Syst. Evol. Microbiol.">
        <title>Capsulimonas corticalis gen. nov., sp. nov., an aerobic capsulated bacterium, of a novel bacterial order, Capsulimonadales ord. nov., of the class Armatimonadia of the phylum Armatimonadetes.</title>
        <authorList>
            <person name="Li J."/>
            <person name="Kudo C."/>
            <person name="Tonouchi A."/>
        </authorList>
    </citation>
    <scope>NUCLEOTIDE SEQUENCE [LARGE SCALE GENOMIC DNA]</scope>
    <source>
        <strain evidence="1 2">AX-7</strain>
    </source>
</reference>
<dbReference type="Proteomes" id="UP000287394">
    <property type="component" value="Chromosome"/>
</dbReference>
<evidence type="ECO:0000313" key="2">
    <source>
        <dbReference type="Proteomes" id="UP000287394"/>
    </source>
</evidence>
<evidence type="ECO:0000313" key="1">
    <source>
        <dbReference type="EMBL" id="BDI28764.1"/>
    </source>
</evidence>
<dbReference type="EMBL" id="AP025739">
    <property type="protein sequence ID" value="BDI28764.1"/>
    <property type="molecule type" value="Genomic_DNA"/>
</dbReference>
<name>A0A402CTT1_9BACT</name>
<accession>A0A402CTT1</accession>
<proteinExistence type="predicted"/>
<gene>
    <name evidence="1" type="ORF">CCAX7_008150</name>
</gene>
<dbReference type="AlphaFoldDB" id="A0A402CTT1"/>
<protein>
    <submittedName>
        <fullName evidence="1">Uncharacterized protein</fullName>
    </submittedName>
</protein>
<keyword evidence="2" id="KW-1185">Reference proteome</keyword>
<organism evidence="1 2">
    <name type="scientific">Capsulimonas corticalis</name>
    <dbReference type="NCBI Taxonomy" id="2219043"/>
    <lineage>
        <taxon>Bacteria</taxon>
        <taxon>Bacillati</taxon>
        <taxon>Armatimonadota</taxon>
        <taxon>Armatimonadia</taxon>
        <taxon>Capsulimonadales</taxon>
        <taxon>Capsulimonadaceae</taxon>
        <taxon>Capsulimonas</taxon>
    </lineage>
</organism>